<comment type="function">
    <text evidence="11">Catalyzes the formation of phosphatidylethanolamine (PtdEtn) from phosphatidylserine (PtdSer).</text>
</comment>
<keyword evidence="6 11" id="KW-0865">Zymogen</keyword>
<evidence type="ECO:0000313" key="14">
    <source>
        <dbReference type="Proteomes" id="UP000319619"/>
    </source>
</evidence>
<comment type="similarity">
    <text evidence="11">Belongs to the phosphatidylserine decarboxylase family. PSD-A subfamily.</text>
</comment>
<evidence type="ECO:0000256" key="4">
    <source>
        <dbReference type="ARBA" id="ARBA00023098"/>
    </source>
</evidence>
<evidence type="ECO:0000256" key="2">
    <source>
        <dbReference type="ARBA" id="ARBA00022516"/>
    </source>
</evidence>
<dbReference type="InterPro" id="IPR003817">
    <property type="entry name" value="PS_Dcarbxylase"/>
</dbReference>
<dbReference type="EC" id="4.1.1.65" evidence="11"/>
<evidence type="ECO:0000256" key="1">
    <source>
        <dbReference type="ARBA" id="ARBA00022475"/>
    </source>
</evidence>
<proteinExistence type="inferred from homology"/>
<dbReference type="HAMAP" id="MF_00664">
    <property type="entry name" value="PS_decarb_PSD_A"/>
    <property type="match status" value="1"/>
</dbReference>
<feature type="modified residue" description="Pyruvic acid (Ser); by autocatalysis" evidence="11">
    <location>
        <position position="184"/>
    </location>
</feature>
<evidence type="ECO:0000256" key="9">
    <source>
        <dbReference type="ARBA" id="ARBA00023264"/>
    </source>
</evidence>
<dbReference type="Proteomes" id="UP000319619">
    <property type="component" value="Unassembled WGS sequence"/>
</dbReference>
<evidence type="ECO:0000256" key="7">
    <source>
        <dbReference type="ARBA" id="ARBA00023209"/>
    </source>
</evidence>
<dbReference type="GO" id="GO:0005886">
    <property type="term" value="C:plasma membrane"/>
    <property type="evidence" value="ECO:0007669"/>
    <property type="project" value="UniProtKB-SubCell"/>
</dbReference>
<dbReference type="AlphaFoldDB" id="A0A532UZC8"/>
<gene>
    <name evidence="11" type="primary">psd</name>
    <name evidence="13" type="ORF">CEE37_07965</name>
</gene>
<keyword evidence="12" id="KW-1133">Transmembrane helix</keyword>
<keyword evidence="7 11" id="KW-0594">Phospholipid biosynthesis</keyword>
<name>A0A532UZC8_UNCL8</name>
<evidence type="ECO:0000313" key="13">
    <source>
        <dbReference type="EMBL" id="TKJ40252.1"/>
    </source>
</evidence>
<dbReference type="PANTHER" id="PTHR35809:SF1">
    <property type="entry name" value="ARCHAETIDYLSERINE DECARBOXYLASE PROENZYME-RELATED"/>
    <property type="match status" value="1"/>
</dbReference>
<dbReference type="GO" id="GO:0004609">
    <property type="term" value="F:phosphatidylserine decarboxylase activity"/>
    <property type="evidence" value="ECO:0007669"/>
    <property type="project" value="UniProtKB-UniRule"/>
</dbReference>
<dbReference type="Pfam" id="PF02666">
    <property type="entry name" value="PS_Dcarbxylase"/>
    <property type="match status" value="1"/>
</dbReference>
<dbReference type="InterPro" id="IPR033175">
    <property type="entry name" value="PSD-A"/>
</dbReference>
<feature type="active site" description="Schiff-base intermediate with substrate; via pyruvic acid" evidence="11">
    <location>
        <position position="184"/>
    </location>
</feature>
<feature type="chain" id="PRO_5023333852" description="Phosphatidylserine decarboxylase beta chain" evidence="11">
    <location>
        <begin position="1"/>
        <end position="183"/>
    </location>
</feature>
<keyword evidence="4 11" id="KW-0443">Lipid metabolism</keyword>
<keyword evidence="5 11" id="KW-0472">Membrane</keyword>
<feature type="transmembrane region" description="Helical" evidence="12">
    <location>
        <begin position="33"/>
        <end position="51"/>
    </location>
</feature>
<evidence type="ECO:0000256" key="5">
    <source>
        <dbReference type="ARBA" id="ARBA00023136"/>
    </source>
</evidence>
<comment type="catalytic activity">
    <reaction evidence="11">
        <text>a 1,2-diacyl-sn-glycero-3-phospho-L-serine + H(+) = a 1,2-diacyl-sn-glycero-3-phosphoethanolamine + CO2</text>
        <dbReference type="Rhea" id="RHEA:20828"/>
        <dbReference type="ChEBI" id="CHEBI:15378"/>
        <dbReference type="ChEBI" id="CHEBI:16526"/>
        <dbReference type="ChEBI" id="CHEBI:57262"/>
        <dbReference type="ChEBI" id="CHEBI:64612"/>
        <dbReference type="EC" id="4.1.1.65"/>
    </reaction>
</comment>
<comment type="PTM">
    <text evidence="11">Is synthesized initially as an inactive proenzyme. Formation of the active enzyme involves a self-maturation process in which the active site pyruvoyl group is generated from an internal serine residue via an autocatalytic post-translational modification. Two non-identical subunits are generated from the proenzyme in this reaction, and the pyruvate is formed at the N-terminus of the alpha chain, which is derived from the carboxyl end of the proenzyme. The post-translation cleavage follows an unusual pathway, termed non-hydrolytic serinolysis, in which the side chain hydroxyl group of the serine supplies its oxygen atom to form the C-terminus of the beta chain, while the remainder of the serine residue undergoes an oxidative deamination to produce ammonia and the pyruvoyl prosthetic group on the alpha chain.</text>
</comment>
<accession>A0A532UZC8</accession>
<keyword evidence="12" id="KW-0812">Transmembrane</keyword>
<evidence type="ECO:0000256" key="6">
    <source>
        <dbReference type="ARBA" id="ARBA00023145"/>
    </source>
</evidence>
<dbReference type="NCBIfam" id="NF003678">
    <property type="entry name" value="PRK05305.1-2"/>
    <property type="match status" value="1"/>
</dbReference>
<comment type="subcellular location">
    <subcellularLocation>
        <location evidence="11">Cell membrane</location>
        <topology evidence="11">Peripheral membrane protein</topology>
    </subcellularLocation>
</comment>
<reference evidence="13 14" key="1">
    <citation type="submission" date="2017-06" db="EMBL/GenBank/DDBJ databases">
        <title>Novel microbial phyla capable of carbon fixation and sulfur reduction in deep-sea sediments.</title>
        <authorList>
            <person name="Huang J."/>
            <person name="Baker B."/>
            <person name="Wang Y."/>
        </authorList>
    </citation>
    <scope>NUCLEOTIDE SEQUENCE [LARGE SCALE GENOMIC DNA]</scope>
    <source>
        <strain evidence="13">B3_LCP</strain>
    </source>
</reference>
<feature type="site" description="Cleavage (non-hydrolytic); by autocatalysis" evidence="11">
    <location>
        <begin position="183"/>
        <end position="184"/>
    </location>
</feature>
<keyword evidence="9 11" id="KW-1208">Phospholipid metabolism</keyword>
<organism evidence="13 14">
    <name type="scientific">candidate division LCP-89 bacterium B3_LCP</name>
    <dbReference type="NCBI Taxonomy" id="2012998"/>
    <lineage>
        <taxon>Bacteria</taxon>
        <taxon>Pseudomonadati</taxon>
        <taxon>Bacteria division LCP-89</taxon>
    </lineage>
</organism>
<keyword evidence="1 11" id="KW-1003">Cell membrane</keyword>
<dbReference type="EMBL" id="NJBN01000005">
    <property type="protein sequence ID" value="TKJ40252.1"/>
    <property type="molecule type" value="Genomic_DNA"/>
</dbReference>
<evidence type="ECO:0000256" key="11">
    <source>
        <dbReference type="HAMAP-Rule" id="MF_00664"/>
    </source>
</evidence>
<feature type="chain" id="PRO_5023333851" description="Phosphatidylserine decarboxylase alpha chain" evidence="11">
    <location>
        <begin position="184"/>
        <end position="218"/>
    </location>
</feature>
<dbReference type="GO" id="GO:0006646">
    <property type="term" value="P:phosphatidylethanolamine biosynthetic process"/>
    <property type="evidence" value="ECO:0007669"/>
    <property type="project" value="UniProtKB-UniRule"/>
</dbReference>
<protein>
    <recommendedName>
        <fullName evidence="11">Phosphatidylserine decarboxylase proenzyme</fullName>
        <ecNumber evidence="11">4.1.1.65</ecNumber>
    </recommendedName>
    <component>
        <recommendedName>
            <fullName evidence="11">Phosphatidylserine decarboxylase alpha chain</fullName>
        </recommendedName>
    </component>
    <component>
        <recommendedName>
            <fullName evidence="11">Phosphatidylserine decarboxylase beta chain</fullName>
        </recommendedName>
    </component>
</protein>
<evidence type="ECO:0000256" key="12">
    <source>
        <dbReference type="SAM" id="Phobius"/>
    </source>
</evidence>
<keyword evidence="10 11" id="KW-0670">Pyruvate</keyword>
<keyword evidence="8 11" id="KW-0456">Lyase</keyword>
<comment type="caution">
    <text evidence="13">The sequence shown here is derived from an EMBL/GenBank/DDBJ whole genome shotgun (WGS) entry which is preliminary data.</text>
</comment>
<keyword evidence="2 11" id="KW-0444">Lipid biosynthesis</keyword>
<keyword evidence="3 11" id="KW-0210">Decarboxylase</keyword>
<evidence type="ECO:0000256" key="8">
    <source>
        <dbReference type="ARBA" id="ARBA00023239"/>
    </source>
</evidence>
<comment type="subunit">
    <text evidence="11">Heterodimer of a large membrane-associated beta subunit and a small pyruvoyl-containing alpha subunit.</text>
</comment>
<feature type="transmembrane region" description="Helical" evidence="12">
    <location>
        <begin position="7"/>
        <end position="27"/>
    </location>
</feature>
<dbReference type="NCBIfam" id="NF003685">
    <property type="entry name" value="PRK05305.2-5"/>
    <property type="match status" value="1"/>
</dbReference>
<dbReference type="PANTHER" id="PTHR35809">
    <property type="entry name" value="ARCHAETIDYLSERINE DECARBOXYLASE PROENZYME-RELATED"/>
    <property type="match status" value="1"/>
</dbReference>
<evidence type="ECO:0000256" key="3">
    <source>
        <dbReference type="ARBA" id="ARBA00022793"/>
    </source>
</evidence>
<comment type="cofactor">
    <cofactor evidence="11">
        <name>pyruvate</name>
        <dbReference type="ChEBI" id="CHEBI:15361"/>
    </cofactor>
    <text evidence="11">Binds 1 pyruvoyl group covalently per subunit.</text>
</comment>
<comment type="pathway">
    <text evidence="11">Phospholipid metabolism; phosphatidylethanolamine biosynthesis; phosphatidylethanolamine from CDP-diacylglycerol: step 2/2.</text>
</comment>
<sequence>MRLAPEGIPILIAAAGFAVICAVLALLWGGKTAVWIVPLSFILLLFAAWFFRDPIRVAPDLPGALVAPADGKIIEISQHESGDYFNEDHLKISIFMSPFNVHVNYIPIGGAISDLRYNRGKFLTAFHDKASDLNEQQYIEIDTGGRKIGCVQIAGWFARRIVCHLSKGQKVSTGERFGMIRFGSRLDLYIPGGFDLKIGHGQRVTAGETVIGVLHEKE</sequence>
<dbReference type="UniPathway" id="UPA00558">
    <property type="reaction ID" value="UER00616"/>
</dbReference>
<evidence type="ECO:0000256" key="10">
    <source>
        <dbReference type="ARBA" id="ARBA00023317"/>
    </source>
</evidence>